<name>A0ABV6YTA4_UNCC1</name>
<keyword evidence="1" id="KW-0472">Membrane</keyword>
<organism evidence="3 4">
    <name type="scientific">candidate division CSSED10-310 bacterium</name>
    <dbReference type="NCBI Taxonomy" id="2855610"/>
    <lineage>
        <taxon>Bacteria</taxon>
        <taxon>Bacteria division CSSED10-310</taxon>
    </lineage>
</organism>
<evidence type="ECO:0000313" key="3">
    <source>
        <dbReference type="EMBL" id="MFC1849408.1"/>
    </source>
</evidence>
<keyword evidence="4" id="KW-1185">Reference proteome</keyword>
<dbReference type="EMBL" id="JBHPBY010000037">
    <property type="protein sequence ID" value="MFC1849408.1"/>
    <property type="molecule type" value="Genomic_DNA"/>
</dbReference>
<keyword evidence="1" id="KW-1133">Transmembrane helix</keyword>
<dbReference type="PANTHER" id="PTHR35340:SF5">
    <property type="entry name" value="ASST-DOMAIN-CONTAINING PROTEIN"/>
    <property type="match status" value="1"/>
</dbReference>
<feature type="chain" id="PRO_5046201661" evidence="2">
    <location>
        <begin position="25"/>
        <end position="489"/>
    </location>
</feature>
<proteinExistence type="predicted"/>
<dbReference type="InterPro" id="IPR010262">
    <property type="entry name" value="Arylsulfotransferase_bact"/>
</dbReference>
<feature type="transmembrane region" description="Helical" evidence="1">
    <location>
        <begin position="459"/>
        <end position="480"/>
    </location>
</feature>
<keyword evidence="1" id="KW-0812">Transmembrane</keyword>
<dbReference type="Pfam" id="PF05935">
    <property type="entry name" value="Arylsulfotrans"/>
    <property type="match status" value="1"/>
</dbReference>
<dbReference type="InterPro" id="IPR053143">
    <property type="entry name" value="Arylsulfate_ST"/>
</dbReference>
<feature type="signal peptide" evidence="2">
    <location>
        <begin position="1"/>
        <end position="24"/>
    </location>
</feature>
<evidence type="ECO:0000256" key="1">
    <source>
        <dbReference type="SAM" id="Phobius"/>
    </source>
</evidence>
<sequence>MKRYRTIGLIFLLLLISTSVTVFSWEPGPADPAPVSGDRDSDYPVHTRPVVIPAASEAVFEGFNLFSPMNSTDTYLLDNDGDVVYTWASSYTPGLSVYLLENGLLLRTGQLDNAYFSDTAGSGGKIQKIAPDGAVAWEYEYSGSLYLQHHDVECLPNGNVLLIAWEKKTQSEAIAAGRDPDLIPNGGLWPDHIIEVQPTGPSGGTIVWEWHVWDHLIQDFDAAKPNYGVVSDHPELIDLNFPTIARKSDWMHTNSIIYNTELDQIMISVRKFSEIWIIDHSTTSAQAASHSGGNSGRGGDLLYRWGNPLAYGAGTDTDQKLYRQHDARWIPNGYPGAGNILIFNNGNNRPGGEYSSVDEIIPPVNGYTYALIPDSAYGPDTQTWIYTAGTPTNFFAESISGAHRLPNGNTLICNGPVGSFFEVDYTTKATEWSYSHGTAVFRVTRYAPDYPGLPGNSPVPAMSCWALGIMIFLISGLLVIRPRFRSVAK</sequence>
<comment type="caution">
    <text evidence="3">The sequence shown here is derived from an EMBL/GenBank/DDBJ whole genome shotgun (WGS) entry which is preliminary data.</text>
</comment>
<protein>
    <submittedName>
        <fullName evidence="3">Aryl-sulfate sulfotransferase</fullName>
    </submittedName>
</protein>
<keyword evidence="2" id="KW-0732">Signal</keyword>
<evidence type="ECO:0000313" key="4">
    <source>
        <dbReference type="Proteomes" id="UP001594351"/>
    </source>
</evidence>
<dbReference type="PANTHER" id="PTHR35340">
    <property type="entry name" value="PQQ ENZYME REPEAT PROTEIN-RELATED"/>
    <property type="match status" value="1"/>
</dbReference>
<dbReference type="Proteomes" id="UP001594351">
    <property type="component" value="Unassembled WGS sequence"/>
</dbReference>
<gene>
    <name evidence="3" type="ORF">ACFL27_04280</name>
</gene>
<accession>A0ABV6YTA4</accession>
<evidence type="ECO:0000256" key="2">
    <source>
        <dbReference type="SAM" id="SignalP"/>
    </source>
</evidence>
<reference evidence="3 4" key="1">
    <citation type="submission" date="2024-09" db="EMBL/GenBank/DDBJ databases">
        <title>Laminarin stimulates single cell rates of sulfate reduction while oxygen inhibits transcriptomic activity in coastal marine sediment.</title>
        <authorList>
            <person name="Lindsay M."/>
            <person name="Orcutt B."/>
            <person name="Emerson D."/>
            <person name="Stepanauskas R."/>
            <person name="D'Angelo T."/>
        </authorList>
    </citation>
    <scope>NUCLEOTIDE SEQUENCE [LARGE SCALE GENOMIC DNA]</scope>
    <source>
        <strain evidence="3">SAG AM-311-K15</strain>
    </source>
</reference>